<feature type="transmembrane region" description="Helical" evidence="13">
    <location>
        <begin position="105"/>
        <end position="127"/>
    </location>
</feature>
<evidence type="ECO:0000256" key="2">
    <source>
        <dbReference type="ARBA" id="ARBA00022448"/>
    </source>
</evidence>
<dbReference type="Gene3D" id="1.10.3720.10">
    <property type="entry name" value="MetI-like"/>
    <property type="match status" value="1"/>
</dbReference>
<dbReference type="Proteomes" id="UP001299409">
    <property type="component" value="Unassembled WGS sequence"/>
</dbReference>
<dbReference type="PANTHER" id="PTHR43163:SF6">
    <property type="entry name" value="DIPEPTIDE TRANSPORT SYSTEM PERMEASE PROTEIN DPPB-RELATED"/>
    <property type="match status" value="1"/>
</dbReference>
<keyword evidence="5 13" id="KW-0812">Transmembrane</keyword>
<evidence type="ECO:0000256" key="12">
    <source>
        <dbReference type="ARBA" id="ARBA00044774"/>
    </source>
</evidence>
<evidence type="ECO:0000256" key="11">
    <source>
        <dbReference type="ARBA" id="ARBA00038669"/>
    </source>
</evidence>
<dbReference type="InterPro" id="IPR050045">
    <property type="entry name" value="Opp2B"/>
</dbReference>
<keyword evidence="6 13" id="KW-1133">Transmembrane helix</keyword>
<feature type="transmembrane region" description="Helical" evidence="13">
    <location>
        <begin position="139"/>
        <end position="165"/>
    </location>
</feature>
<keyword evidence="3" id="KW-1003">Cell membrane</keyword>
<evidence type="ECO:0000256" key="9">
    <source>
        <dbReference type="ARBA" id="ARBA00023136"/>
    </source>
</evidence>
<evidence type="ECO:0000313" key="16">
    <source>
        <dbReference type="Proteomes" id="UP001299409"/>
    </source>
</evidence>
<organism evidence="15 16">
    <name type="scientific">Intestinibacter bartlettii</name>
    <dbReference type="NCBI Taxonomy" id="261299"/>
    <lineage>
        <taxon>Bacteria</taxon>
        <taxon>Bacillati</taxon>
        <taxon>Bacillota</taxon>
        <taxon>Clostridia</taxon>
        <taxon>Peptostreptococcales</taxon>
        <taxon>Peptostreptococcaceae</taxon>
        <taxon>Intestinibacter</taxon>
    </lineage>
</organism>
<dbReference type="Pfam" id="PF19300">
    <property type="entry name" value="BPD_transp_1_N"/>
    <property type="match status" value="1"/>
</dbReference>
<keyword evidence="7" id="KW-0406">Ion transport</keyword>
<comment type="caution">
    <text evidence="15">The sequence shown here is derived from an EMBL/GenBank/DDBJ whole genome shotgun (WGS) entry which is preliminary data.</text>
</comment>
<proteinExistence type="inferred from homology"/>
<evidence type="ECO:0000259" key="14">
    <source>
        <dbReference type="PROSITE" id="PS50928"/>
    </source>
</evidence>
<feature type="domain" description="ABC transmembrane type-1" evidence="14">
    <location>
        <begin position="99"/>
        <end position="300"/>
    </location>
</feature>
<keyword evidence="16" id="KW-1185">Reference proteome</keyword>
<dbReference type="PANTHER" id="PTHR43163">
    <property type="entry name" value="DIPEPTIDE TRANSPORT SYSTEM PERMEASE PROTEIN DPPB-RELATED"/>
    <property type="match status" value="1"/>
</dbReference>
<gene>
    <name evidence="15" type="primary">nikB</name>
    <name evidence="15" type="ORF">LIP50_02785</name>
</gene>
<dbReference type="PROSITE" id="PS50928">
    <property type="entry name" value="ABC_TM1"/>
    <property type="match status" value="1"/>
</dbReference>
<evidence type="ECO:0000256" key="7">
    <source>
        <dbReference type="ARBA" id="ARBA00023065"/>
    </source>
</evidence>
<feature type="transmembrane region" description="Helical" evidence="13">
    <location>
        <begin position="177"/>
        <end position="195"/>
    </location>
</feature>
<dbReference type="InterPro" id="IPR035906">
    <property type="entry name" value="MetI-like_sf"/>
</dbReference>
<dbReference type="InterPro" id="IPR000515">
    <property type="entry name" value="MetI-like"/>
</dbReference>
<keyword evidence="9 13" id="KW-0472">Membrane</keyword>
<name>A0ABS8CUJ7_9FIRM</name>
<evidence type="ECO:0000256" key="13">
    <source>
        <dbReference type="RuleBase" id="RU363032"/>
    </source>
</evidence>
<reference evidence="15 16" key="1">
    <citation type="submission" date="2021-10" db="EMBL/GenBank/DDBJ databases">
        <title>Collection of gut derived symbiotic bacterial strains cultured from healthy donors.</title>
        <authorList>
            <person name="Lin H."/>
            <person name="Littmann E."/>
            <person name="Claire K."/>
            <person name="Pamer E."/>
        </authorList>
    </citation>
    <scope>NUCLEOTIDE SEQUENCE [LARGE SCALE GENOMIC DNA]</scope>
    <source>
        <strain evidence="15 16">MSK.17.68</strain>
    </source>
</reference>
<dbReference type="InterPro" id="IPR050036">
    <property type="entry name" value="CntB"/>
</dbReference>
<evidence type="ECO:0000256" key="6">
    <source>
        <dbReference type="ARBA" id="ARBA00022989"/>
    </source>
</evidence>
<evidence type="ECO:0000256" key="3">
    <source>
        <dbReference type="ARBA" id="ARBA00022475"/>
    </source>
</evidence>
<feature type="transmembrane region" description="Helical" evidence="13">
    <location>
        <begin position="235"/>
        <end position="258"/>
    </location>
</feature>
<dbReference type="EMBL" id="JAJBMB010000002">
    <property type="protein sequence ID" value="MCB5445122.1"/>
    <property type="molecule type" value="Genomic_DNA"/>
</dbReference>
<evidence type="ECO:0000256" key="8">
    <source>
        <dbReference type="ARBA" id="ARBA00023112"/>
    </source>
</evidence>
<dbReference type="NCBIfam" id="NF045470">
    <property type="entry name" value="Opp2B"/>
    <property type="match status" value="1"/>
</dbReference>
<dbReference type="NCBIfam" id="NF045469">
    <property type="entry name" value="Opp1B"/>
    <property type="match status" value="1"/>
</dbReference>
<dbReference type="CDD" id="cd06261">
    <property type="entry name" value="TM_PBP2"/>
    <property type="match status" value="1"/>
</dbReference>
<dbReference type="GeneID" id="89564272"/>
<dbReference type="InterPro" id="IPR045621">
    <property type="entry name" value="BPD_transp_1_N"/>
</dbReference>
<comment type="subunit">
    <text evidence="11">The complex is composed of two ATP-binding proteins (NikD and NikE), two transmembrane proteins (NikB and NikC) and a solute-binding protein (NikA).</text>
</comment>
<dbReference type="Pfam" id="PF00528">
    <property type="entry name" value="BPD_transp_1"/>
    <property type="match status" value="1"/>
</dbReference>
<accession>A0ABS8CUJ7</accession>
<keyword evidence="8" id="KW-0921">Nickel transport</keyword>
<dbReference type="SUPFAM" id="SSF161098">
    <property type="entry name" value="MetI-like"/>
    <property type="match status" value="1"/>
</dbReference>
<comment type="subcellular location">
    <subcellularLocation>
        <location evidence="1 13">Cell membrane</location>
        <topology evidence="1 13">Multi-pass membrane protein</topology>
    </subcellularLocation>
</comment>
<keyword evidence="4" id="KW-0533">Nickel</keyword>
<evidence type="ECO:0000313" key="15">
    <source>
        <dbReference type="EMBL" id="MCB5445122.1"/>
    </source>
</evidence>
<dbReference type="InterPro" id="IPR014156">
    <property type="entry name" value="Nickel_NikB"/>
</dbReference>
<evidence type="ECO:0000256" key="1">
    <source>
        <dbReference type="ARBA" id="ARBA00004651"/>
    </source>
</evidence>
<comment type="similarity">
    <text evidence="10">Belongs to the binding-protein-dependent transport system permease family. OppBC subfamily.</text>
</comment>
<evidence type="ECO:0000256" key="5">
    <source>
        <dbReference type="ARBA" id="ARBA00022692"/>
    </source>
</evidence>
<protein>
    <recommendedName>
        <fullName evidence="12">Nickel import system permease protein NikB</fullName>
    </recommendedName>
</protein>
<feature type="transmembrane region" description="Helical" evidence="13">
    <location>
        <begin position="278"/>
        <end position="303"/>
    </location>
</feature>
<keyword evidence="2 13" id="KW-0813">Transport</keyword>
<feature type="transmembrane region" description="Helical" evidence="13">
    <location>
        <begin position="9"/>
        <end position="30"/>
    </location>
</feature>
<dbReference type="RefSeq" id="WP_007285613.1">
    <property type="nucleotide sequence ID" value="NZ_BAABXU010000001.1"/>
</dbReference>
<sequence length="313" mass="35257">MKKYIAKRILLAIPMLFAISFIAFMLINIMPSDPAEVALRVNEIIPTEEAIESMRMELGLNDPFFVRYFNWLGDCLRLDFGVSYTNTTRKVFDEIVRCLPATIDLAIISLVIVIVVSIPVGVLCAVYKDSLFDRITRSLIFIGTAMPNYWLGLLLVYVFSLKLGIFPSSGATTMKHYILPAITLSMTYISTYVRLIRNSMLDNMKENYVFYAKVRGLKNKVIICKHVLKNSLQSCMTALGMSIVQLMAGTVIVENIFAIPGIGRLCISAIFNRDYPVIQAYILMMGVLFVFCNLVVDIVQCLVDPRIKRGVAK</sequence>
<evidence type="ECO:0000256" key="10">
    <source>
        <dbReference type="ARBA" id="ARBA00024202"/>
    </source>
</evidence>
<dbReference type="NCBIfam" id="TIGR02789">
    <property type="entry name" value="nickel_nikB"/>
    <property type="match status" value="1"/>
</dbReference>
<evidence type="ECO:0000256" key="4">
    <source>
        <dbReference type="ARBA" id="ARBA00022596"/>
    </source>
</evidence>